<evidence type="ECO:0000313" key="7">
    <source>
        <dbReference type="EMBL" id="RRJ21005.1"/>
    </source>
</evidence>
<feature type="domain" description="Calcineurin-like phosphoesterase" evidence="6">
    <location>
        <begin position="5"/>
        <end position="205"/>
    </location>
</feature>
<dbReference type="SUPFAM" id="SSF56300">
    <property type="entry name" value="Metallo-dependent phosphatases"/>
    <property type="match status" value="1"/>
</dbReference>
<protein>
    <submittedName>
        <fullName evidence="7">UDP-2,3-diacylglucosamine diphosphatase</fullName>
    </submittedName>
</protein>
<keyword evidence="3" id="KW-0479">Metal-binding</keyword>
<dbReference type="InterPro" id="IPR043461">
    <property type="entry name" value="LpxH-like"/>
</dbReference>
<keyword evidence="4" id="KW-0472">Membrane</keyword>
<dbReference type="GO" id="GO:0016020">
    <property type="term" value="C:membrane"/>
    <property type="evidence" value="ECO:0007669"/>
    <property type="project" value="GOC"/>
</dbReference>
<dbReference type="PANTHER" id="PTHR34990">
    <property type="entry name" value="UDP-2,3-DIACYLGLUCOSAMINE HYDROLASE-RELATED"/>
    <property type="match status" value="1"/>
</dbReference>
<dbReference type="GO" id="GO:0009245">
    <property type="term" value="P:lipid A biosynthetic process"/>
    <property type="evidence" value="ECO:0007669"/>
    <property type="project" value="TreeGrafter"/>
</dbReference>
<dbReference type="AlphaFoldDB" id="A0A3P3QIY3"/>
<dbReference type="InterPro" id="IPR029052">
    <property type="entry name" value="Metallo-depent_PP-like"/>
</dbReference>
<dbReference type="Proteomes" id="UP000276260">
    <property type="component" value="Unassembled WGS sequence"/>
</dbReference>
<dbReference type="InterPro" id="IPR004843">
    <property type="entry name" value="Calcineurin-like_PHP"/>
</dbReference>
<keyword evidence="5" id="KW-0464">Manganese</keyword>
<keyword evidence="2" id="KW-0997">Cell inner membrane</keyword>
<accession>A0A3P3QIY3</accession>
<proteinExistence type="predicted"/>
<dbReference type="PANTHER" id="PTHR34990:SF2">
    <property type="entry name" value="BLL8164 PROTEIN"/>
    <property type="match status" value="1"/>
</dbReference>
<comment type="caution">
    <text evidence="7">The sequence shown here is derived from an EMBL/GenBank/DDBJ whole genome shotgun (WGS) entry which is preliminary data.</text>
</comment>
<organism evidence="7 8">
    <name type="scientific">Rheinheimera mesophila</name>
    <dbReference type="NCBI Taxonomy" id="1547515"/>
    <lineage>
        <taxon>Bacteria</taxon>
        <taxon>Pseudomonadati</taxon>
        <taxon>Pseudomonadota</taxon>
        <taxon>Gammaproteobacteria</taxon>
        <taxon>Chromatiales</taxon>
        <taxon>Chromatiaceae</taxon>
        <taxon>Rheinheimera</taxon>
    </lineage>
</organism>
<dbReference type="Pfam" id="PF00149">
    <property type="entry name" value="Metallophos"/>
    <property type="match status" value="1"/>
</dbReference>
<reference evidence="7 8" key="1">
    <citation type="submission" date="2018-11" db="EMBL/GenBank/DDBJ databases">
        <title>Draft genome analysis of Rheinheimera mesophila isolated from an industrial waste site.</title>
        <authorList>
            <person name="Yu Q."/>
            <person name="Qi Y."/>
            <person name="Zhang H."/>
            <person name="Lu Y."/>
            <person name="Pu J."/>
        </authorList>
    </citation>
    <scope>NUCLEOTIDE SEQUENCE [LARGE SCALE GENOMIC DNA]</scope>
    <source>
        <strain evidence="7 8">IITR13</strain>
    </source>
</reference>
<gene>
    <name evidence="7" type="ORF">EIK76_08955</name>
</gene>
<dbReference type="OrthoDB" id="9802481at2"/>
<dbReference type="Gene3D" id="3.60.21.10">
    <property type="match status" value="1"/>
</dbReference>
<evidence type="ECO:0000256" key="2">
    <source>
        <dbReference type="ARBA" id="ARBA00022519"/>
    </source>
</evidence>
<evidence type="ECO:0000256" key="1">
    <source>
        <dbReference type="ARBA" id="ARBA00022475"/>
    </source>
</evidence>
<dbReference type="EMBL" id="RRCF01000002">
    <property type="protein sequence ID" value="RRJ21005.1"/>
    <property type="molecule type" value="Genomic_DNA"/>
</dbReference>
<name>A0A3P3QIY3_9GAMM</name>
<evidence type="ECO:0000259" key="6">
    <source>
        <dbReference type="Pfam" id="PF00149"/>
    </source>
</evidence>
<evidence type="ECO:0000256" key="4">
    <source>
        <dbReference type="ARBA" id="ARBA00023136"/>
    </source>
</evidence>
<dbReference type="GO" id="GO:0008758">
    <property type="term" value="F:UDP-2,3-diacylglucosamine hydrolase activity"/>
    <property type="evidence" value="ECO:0007669"/>
    <property type="project" value="TreeGrafter"/>
</dbReference>
<evidence type="ECO:0000256" key="5">
    <source>
        <dbReference type="ARBA" id="ARBA00023211"/>
    </source>
</evidence>
<keyword evidence="1" id="KW-1003">Cell membrane</keyword>
<sequence>MLHCRTIFLSDIHLGNKDCQATYLLNFLNHTKADTIYLLGDILDLWAMQKQVCWSPEQNAVIQSLLAKADQGTEVIYIPGNHDEEFRHWAGRQFGTIKLQLRGCHTTALGKKLLLLHGDEFDKEVNFGRFHAWLGDNLYDFLLFLNRWSNRIRRALGGRYFSLAAFIKSKVPGAQQAIARYRDAAVAKAKRSGFDGVVCGHIHHPEISLQDGIIYCNDGDWIDNCTALIEQQDGSLTLYHWTEQSHTLAALPLAVRSDEQPAQSKVA</sequence>
<dbReference type="GO" id="GO:0046872">
    <property type="term" value="F:metal ion binding"/>
    <property type="evidence" value="ECO:0007669"/>
    <property type="project" value="UniProtKB-KW"/>
</dbReference>
<dbReference type="CDD" id="cd07398">
    <property type="entry name" value="MPP_YbbF-LpxH"/>
    <property type="match status" value="1"/>
</dbReference>
<keyword evidence="8" id="KW-1185">Reference proteome</keyword>
<dbReference type="RefSeq" id="WP_046518658.1">
    <property type="nucleotide sequence ID" value="NZ_LAVS01000003.1"/>
</dbReference>
<evidence type="ECO:0000313" key="8">
    <source>
        <dbReference type="Proteomes" id="UP000276260"/>
    </source>
</evidence>
<evidence type="ECO:0000256" key="3">
    <source>
        <dbReference type="ARBA" id="ARBA00022723"/>
    </source>
</evidence>